<feature type="domain" description="Integrase catalytic" evidence="2">
    <location>
        <begin position="90"/>
        <end position="265"/>
    </location>
</feature>
<dbReference type="Proteomes" id="UP000649617">
    <property type="component" value="Unassembled WGS sequence"/>
</dbReference>
<evidence type="ECO:0000313" key="3">
    <source>
        <dbReference type="EMBL" id="CAE7401586.1"/>
    </source>
</evidence>
<dbReference type="Pfam" id="PF00078">
    <property type="entry name" value="RVT_1"/>
    <property type="match status" value="1"/>
</dbReference>
<dbReference type="OrthoDB" id="424987at2759"/>
<dbReference type="SUPFAM" id="SSF56672">
    <property type="entry name" value="DNA/RNA polymerases"/>
    <property type="match status" value="1"/>
</dbReference>
<evidence type="ECO:0000313" key="4">
    <source>
        <dbReference type="Proteomes" id="UP000649617"/>
    </source>
</evidence>
<name>A0A812QS58_SYMPI</name>
<dbReference type="Gene3D" id="3.30.70.270">
    <property type="match status" value="1"/>
</dbReference>
<sequence>MRIAGDGLLERDVTLRTGQTVSVPVVPNGIAGANGITWHRACYNAMHDGVLGAHRSAEVTIKLLERAVWWPDLEADVKLWVSKCLACLKGRARPTKVEARAVKCSAETCWQEVSVDCEGPNREDRDGYRYSLTYFDCLSHAVLLEPLKSLTHSEVRRAFTRCVLRSRTLPALVRSDRGPEFKNALMKELATMLGSEWQFSAPLRPCEMGSNGRVHQEVQKVLGAVVRQVGSLDSWSEWLVPGYTPKEMERSWSLSLPLEKDVLRAALQFEPVSEWARGQFQQFQELSDKSSEARALMKLMPTTVSLFRLMRSRKSTKLVHRSEFTGVRPAHESISVKDVICKVDVNRDGVLAAASARKLDKGGYSLQEHAAVALCSQDPGLLDVDKALAELLCEGGSVFAASSKSHEMAQVEAWIAKFFRGGVADVLEVSWGTPVVSEAARLRGHRVPPCFTHLALSYGIAWDLEQDSHLQAISSAIELFSPRALVVNLRQKEIPEALLRLTLHSAASGSGRFHVAAHLSGQEGLWEPRRLDAWRAEFGTLADPHFPWSFVRADSCQFLRANGRGTPIIEGSMIWLSDLELSKVGLRCSKPDALGCCAHPHSKGKVKGYNLLGAAFCISLEDSSLRGAVEYSVAPVNTYSSTEAGTPSAPAVRAAPAPALVMPLPDVRSGEDLSPEERTKLEREVDQYSKKMDVYWKSRADARDWDSVRADLEVYALAGEKVTEDFRRIEAGEAAQWVEEECQRGQLVRGSSAWGSAPFPTKEMPSHKVFRKRRLVVDYRRVNARVKRSTYYCRRGTDVLAAAVGSVWYTFVDAVSGFNQIRNTKRAREVLAIVARSGKYLPVGLTFGPVNGPDDFNFVVDRAYAPGRGSRLRFTKEWIAYVDDLTVRSGRVIDGTHSEAEQAIRDACSKGSVAAPQSAGAALGALGVRQQGAADKRAGRDSAKVDTNHPTRFSVRRPERLGPPR</sequence>
<dbReference type="InterPro" id="IPR036397">
    <property type="entry name" value="RNaseH_sf"/>
</dbReference>
<dbReference type="PANTHER" id="PTHR37984:SF5">
    <property type="entry name" value="PROTEIN NYNRIN-LIKE"/>
    <property type="match status" value="1"/>
</dbReference>
<feature type="region of interest" description="Disordered" evidence="1">
    <location>
        <begin position="930"/>
        <end position="965"/>
    </location>
</feature>
<dbReference type="SUPFAM" id="SSF53098">
    <property type="entry name" value="Ribonuclease H-like"/>
    <property type="match status" value="1"/>
</dbReference>
<organism evidence="3 4">
    <name type="scientific">Symbiodinium pilosum</name>
    <name type="common">Dinoflagellate</name>
    <dbReference type="NCBI Taxonomy" id="2952"/>
    <lineage>
        <taxon>Eukaryota</taxon>
        <taxon>Sar</taxon>
        <taxon>Alveolata</taxon>
        <taxon>Dinophyceae</taxon>
        <taxon>Suessiales</taxon>
        <taxon>Symbiodiniaceae</taxon>
        <taxon>Symbiodinium</taxon>
    </lineage>
</organism>
<accession>A0A812QS58</accession>
<proteinExistence type="predicted"/>
<dbReference type="PANTHER" id="PTHR37984">
    <property type="entry name" value="PROTEIN CBG26694"/>
    <property type="match status" value="1"/>
</dbReference>
<dbReference type="InterPro" id="IPR000477">
    <property type="entry name" value="RT_dom"/>
</dbReference>
<dbReference type="InterPro" id="IPR041588">
    <property type="entry name" value="Integrase_H2C2"/>
</dbReference>
<evidence type="ECO:0000256" key="1">
    <source>
        <dbReference type="SAM" id="MobiDB-lite"/>
    </source>
</evidence>
<feature type="non-terminal residue" evidence="3">
    <location>
        <position position="1"/>
    </location>
</feature>
<dbReference type="InterPro" id="IPR050951">
    <property type="entry name" value="Retrovirus_Pol_polyprotein"/>
</dbReference>
<keyword evidence="4" id="KW-1185">Reference proteome</keyword>
<dbReference type="Gene3D" id="1.10.340.70">
    <property type="match status" value="1"/>
</dbReference>
<dbReference type="Gene3D" id="3.30.420.10">
    <property type="entry name" value="Ribonuclease H-like superfamily/Ribonuclease H"/>
    <property type="match status" value="1"/>
</dbReference>
<dbReference type="Gene3D" id="3.10.10.10">
    <property type="entry name" value="HIV Type 1 Reverse Transcriptase, subunit A, domain 1"/>
    <property type="match status" value="1"/>
</dbReference>
<dbReference type="InterPro" id="IPR001584">
    <property type="entry name" value="Integrase_cat-core"/>
</dbReference>
<dbReference type="GO" id="GO:0003676">
    <property type="term" value="F:nucleic acid binding"/>
    <property type="evidence" value="ECO:0007669"/>
    <property type="project" value="InterPro"/>
</dbReference>
<dbReference type="PROSITE" id="PS50994">
    <property type="entry name" value="INTEGRASE"/>
    <property type="match status" value="1"/>
</dbReference>
<dbReference type="InterPro" id="IPR012337">
    <property type="entry name" value="RNaseH-like_sf"/>
</dbReference>
<dbReference type="EMBL" id="CAJNIZ010017674">
    <property type="protein sequence ID" value="CAE7401586.1"/>
    <property type="molecule type" value="Genomic_DNA"/>
</dbReference>
<dbReference type="GO" id="GO:0015074">
    <property type="term" value="P:DNA integration"/>
    <property type="evidence" value="ECO:0007669"/>
    <property type="project" value="InterPro"/>
</dbReference>
<protein>
    <submittedName>
        <fullName evidence="3">NYNRIN protein</fullName>
    </submittedName>
</protein>
<evidence type="ECO:0000259" key="2">
    <source>
        <dbReference type="PROSITE" id="PS50994"/>
    </source>
</evidence>
<feature type="compositionally biased region" description="Basic and acidic residues" evidence="1">
    <location>
        <begin position="934"/>
        <end position="949"/>
    </location>
</feature>
<gene>
    <name evidence="3" type="primary">NYNRIN</name>
    <name evidence="3" type="ORF">SPIL2461_LOCUS9910</name>
</gene>
<reference evidence="3" key="1">
    <citation type="submission" date="2021-02" db="EMBL/GenBank/DDBJ databases">
        <authorList>
            <person name="Dougan E. K."/>
            <person name="Rhodes N."/>
            <person name="Thang M."/>
            <person name="Chan C."/>
        </authorList>
    </citation>
    <scope>NUCLEOTIDE SEQUENCE</scope>
</reference>
<dbReference type="InterPro" id="IPR043128">
    <property type="entry name" value="Rev_trsase/Diguanyl_cyclase"/>
</dbReference>
<comment type="caution">
    <text evidence="3">The sequence shown here is derived from an EMBL/GenBank/DDBJ whole genome shotgun (WGS) entry which is preliminary data.</text>
</comment>
<dbReference type="AlphaFoldDB" id="A0A812QS58"/>
<feature type="compositionally biased region" description="Basic and acidic residues" evidence="1">
    <location>
        <begin position="956"/>
        <end position="965"/>
    </location>
</feature>
<dbReference type="Pfam" id="PF17921">
    <property type="entry name" value="Integrase_H2C2"/>
    <property type="match status" value="1"/>
</dbReference>
<dbReference type="InterPro" id="IPR043502">
    <property type="entry name" value="DNA/RNA_pol_sf"/>
</dbReference>